<evidence type="ECO:0000256" key="1">
    <source>
        <dbReference type="SAM" id="Phobius"/>
    </source>
</evidence>
<keyword evidence="1" id="KW-0812">Transmembrane</keyword>
<feature type="transmembrane region" description="Helical" evidence="1">
    <location>
        <begin position="88"/>
        <end position="106"/>
    </location>
</feature>
<accession>A0A916NH45</accession>
<dbReference type="InterPro" id="IPR046192">
    <property type="entry name" value="DUF6220"/>
</dbReference>
<dbReference type="EMBL" id="CAJVAS010000003">
    <property type="protein sequence ID" value="CAG7607312.1"/>
    <property type="molecule type" value="Genomic_DNA"/>
</dbReference>
<gene>
    <name evidence="2" type="ORF">PAESOLCIP111_00945</name>
</gene>
<reference evidence="2" key="1">
    <citation type="submission" date="2021-06" db="EMBL/GenBank/DDBJ databases">
        <authorList>
            <person name="Criscuolo A."/>
        </authorList>
    </citation>
    <scope>NUCLEOTIDE SEQUENCE</scope>
    <source>
        <strain evidence="2">CIP111600</strain>
    </source>
</reference>
<keyword evidence="1" id="KW-0472">Membrane</keyword>
<feature type="transmembrane region" description="Helical" evidence="1">
    <location>
        <begin position="64"/>
        <end position="81"/>
    </location>
</feature>
<feature type="transmembrane region" description="Helical" evidence="1">
    <location>
        <begin position="112"/>
        <end position="132"/>
    </location>
</feature>
<evidence type="ECO:0000313" key="2">
    <source>
        <dbReference type="EMBL" id="CAG7607312.1"/>
    </source>
</evidence>
<dbReference type="AlphaFoldDB" id="A0A916NH45"/>
<feature type="transmembrane region" description="Helical" evidence="1">
    <location>
        <begin position="28"/>
        <end position="52"/>
    </location>
</feature>
<sequence length="143" mass="16245">MNDDSPERLHGDVVVTGQSRRIRSVRIVYAWLAAIYCLCVIVQVFLAGMGLFVSSNSWQWHRTFANSFELVSVVMFALSFAGRIRGVLRWFPLGLFALTVLQHMTLQLFSGVLPALHTVNALLLFWMSLVLMKNTLKWTVNSK</sequence>
<dbReference type="RefSeq" id="WP_218090778.1">
    <property type="nucleotide sequence ID" value="NZ_CAJVAS010000003.1"/>
</dbReference>
<organism evidence="2 3">
    <name type="scientific">Paenibacillus solanacearum</name>
    <dbReference type="NCBI Taxonomy" id="2048548"/>
    <lineage>
        <taxon>Bacteria</taxon>
        <taxon>Bacillati</taxon>
        <taxon>Bacillota</taxon>
        <taxon>Bacilli</taxon>
        <taxon>Bacillales</taxon>
        <taxon>Paenibacillaceae</taxon>
        <taxon>Paenibacillus</taxon>
    </lineage>
</organism>
<keyword evidence="3" id="KW-1185">Reference proteome</keyword>
<evidence type="ECO:0000313" key="3">
    <source>
        <dbReference type="Proteomes" id="UP000693672"/>
    </source>
</evidence>
<name>A0A916NH45_9BACL</name>
<dbReference type="Pfam" id="PF19728">
    <property type="entry name" value="DUF6220"/>
    <property type="match status" value="1"/>
</dbReference>
<proteinExistence type="predicted"/>
<keyword evidence="1" id="KW-1133">Transmembrane helix</keyword>
<comment type="caution">
    <text evidence="2">The sequence shown here is derived from an EMBL/GenBank/DDBJ whole genome shotgun (WGS) entry which is preliminary data.</text>
</comment>
<dbReference type="Proteomes" id="UP000693672">
    <property type="component" value="Unassembled WGS sequence"/>
</dbReference>
<protein>
    <submittedName>
        <fullName evidence="2">Uncharacterized protein</fullName>
    </submittedName>
</protein>